<evidence type="ECO:0000256" key="2">
    <source>
        <dbReference type="ARBA" id="ARBA00022737"/>
    </source>
</evidence>
<dbReference type="Pfam" id="PF22628">
    <property type="entry name" value="zf-CCCH_10"/>
    <property type="match status" value="1"/>
</dbReference>
<dbReference type="EMBL" id="KK104628">
    <property type="protein sequence ID" value="KIY93628.1"/>
    <property type="molecule type" value="Genomic_DNA"/>
</dbReference>
<dbReference type="InterPro" id="IPR000571">
    <property type="entry name" value="Znf_CCCH"/>
</dbReference>
<dbReference type="SMART" id="SM00356">
    <property type="entry name" value="ZnF_C3H1"/>
    <property type="match status" value="2"/>
</dbReference>
<keyword evidence="1 5" id="KW-0479">Metal-binding</keyword>
<evidence type="ECO:0000256" key="1">
    <source>
        <dbReference type="ARBA" id="ARBA00022723"/>
    </source>
</evidence>
<dbReference type="GeneID" id="25731885"/>
<dbReference type="Gene3D" id="3.30.1370.210">
    <property type="match status" value="1"/>
</dbReference>
<name>A0A0D2KCU4_9CHLO</name>
<dbReference type="GO" id="GO:0043484">
    <property type="term" value="P:regulation of RNA splicing"/>
    <property type="evidence" value="ECO:0007669"/>
    <property type="project" value="TreeGrafter"/>
</dbReference>
<feature type="domain" description="C3H1-type" evidence="6">
    <location>
        <begin position="38"/>
        <end position="65"/>
    </location>
</feature>
<dbReference type="RefSeq" id="XP_013892648.1">
    <property type="nucleotide sequence ID" value="XM_014037194.1"/>
</dbReference>
<evidence type="ECO:0000313" key="8">
    <source>
        <dbReference type="Proteomes" id="UP000054498"/>
    </source>
</evidence>
<dbReference type="PROSITE" id="PS50103">
    <property type="entry name" value="ZF_C3H1"/>
    <property type="match status" value="2"/>
</dbReference>
<keyword evidence="4 5" id="KW-0862">Zinc</keyword>
<feature type="domain" description="C3H1-type" evidence="6">
    <location>
        <begin position="4"/>
        <end position="31"/>
    </location>
</feature>
<dbReference type="KEGG" id="mng:MNEG_14333"/>
<organism evidence="7 8">
    <name type="scientific">Monoraphidium neglectum</name>
    <dbReference type="NCBI Taxonomy" id="145388"/>
    <lineage>
        <taxon>Eukaryota</taxon>
        <taxon>Viridiplantae</taxon>
        <taxon>Chlorophyta</taxon>
        <taxon>core chlorophytes</taxon>
        <taxon>Chlorophyceae</taxon>
        <taxon>CS clade</taxon>
        <taxon>Sphaeropleales</taxon>
        <taxon>Selenastraceae</taxon>
        <taxon>Monoraphidium</taxon>
    </lineage>
</organism>
<evidence type="ECO:0000256" key="4">
    <source>
        <dbReference type="ARBA" id="ARBA00022833"/>
    </source>
</evidence>
<dbReference type="PANTHER" id="PTHR12675:SF12">
    <property type="entry name" value="PROTEIN MUSCLEBLIND"/>
    <property type="match status" value="1"/>
</dbReference>
<dbReference type="InterPro" id="IPR036855">
    <property type="entry name" value="Znf_CCCH_sf"/>
</dbReference>
<evidence type="ECO:0000256" key="5">
    <source>
        <dbReference type="PROSITE-ProRule" id="PRU00723"/>
    </source>
</evidence>
<keyword evidence="3 5" id="KW-0863">Zinc-finger</keyword>
<protein>
    <submittedName>
        <fullName evidence="7">Putative zinc finger protein</fullName>
    </submittedName>
</protein>
<feature type="zinc finger region" description="C3H1-type" evidence="5">
    <location>
        <begin position="38"/>
        <end position="65"/>
    </location>
</feature>
<dbReference type="OrthoDB" id="411372at2759"/>
<dbReference type="PANTHER" id="PTHR12675">
    <property type="entry name" value="MUSCLEBLIND-LIKE PROTEIN"/>
    <property type="match status" value="1"/>
</dbReference>
<dbReference type="GO" id="GO:0003723">
    <property type="term" value="F:RNA binding"/>
    <property type="evidence" value="ECO:0007669"/>
    <property type="project" value="TreeGrafter"/>
</dbReference>
<dbReference type="GO" id="GO:0008270">
    <property type="term" value="F:zinc ion binding"/>
    <property type="evidence" value="ECO:0007669"/>
    <property type="project" value="UniProtKB-KW"/>
</dbReference>
<sequence length="75" mass="8593">MGADGKVQICYDFTKGMCTRGDKCKYSHDIATIVHFNSREKGICFDYLRNQCHRGLLCRFSHDLSNIAQQCQLVC</sequence>
<dbReference type="Proteomes" id="UP000054498">
    <property type="component" value="Unassembled WGS sequence"/>
</dbReference>
<keyword evidence="8" id="KW-1185">Reference proteome</keyword>
<keyword evidence="2" id="KW-0677">Repeat</keyword>
<dbReference type="InterPro" id="IPR054429">
    <property type="entry name" value="Znf-CCCH_Muscleblind-like"/>
</dbReference>
<gene>
    <name evidence="7" type="ORF">MNEG_14333</name>
</gene>
<accession>A0A0D2KCU4</accession>
<dbReference type="SUPFAM" id="SSF90229">
    <property type="entry name" value="CCCH zinc finger"/>
    <property type="match status" value="1"/>
</dbReference>
<feature type="zinc finger region" description="C3H1-type" evidence="5">
    <location>
        <begin position="4"/>
        <end position="31"/>
    </location>
</feature>
<evidence type="ECO:0000259" key="6">
    <source>
        <dbReference type="PROSITE" id="PS50103"/>
    </source>
</evidence>
<reference evidence="7 8" key="1">
    <citation type="journal article" date="2013" name="BMC Genomics">
        <title>Reconstruction of the lipid metabolism for the microalga Monoraphidium neglectum from its genome sequence reveals characteristics suitable for biofuel production.</title>
        <authorList>
            <person name="Bogen C."/>
            <person name="Al-Dilaimi A."/>
            <person name="Albersmeier A."/>
            <person name="Wichmann J."/>
            <person name="Grundmann M."/>
            <person name="Rupp O."/>
            <person name="Lauersen K.J."/>
            <person name="Blifernez-Klassen O."/>
            <person name="Kalinowski J."/>
            <person name="Goesmann A."/>
            <person name="Mussgnug J.H."/>
            <person name="Kruse O."/>
        </authorList>
    </citation>
    <scope>NUCLEOTIDE SEQUENCE [LARGE SCALE GENOMIC DNA]</scope>
    <source>
        <strain evidence="7 8">SAG 48.87</strain>
    </source>
</reference>
<dbReference type="STRING" id="145388.A0A0D2KCU4"/>
<evidence type="ECO:0000313" key="7">
    <source>
        <dbReference type="EMBL" id="KIY93628.1"/>
    </source>
</evidence>
<proteinExistence type="predicted"/>
<evidence type="ECO:0000256" key="3">
    <source>
        <dbReference type="ARBA" id="ARBA00022771"/>
    </source>
</evidence>
<dbReference type="AlphaFoldDB" id="A0A0D2KCU4"/>